<proteinExistence type="predicted"/>
<evidence type="ECO:0000313" key="2">
    <source>
        <dbReference type="Proteomes" id="UP000095541"/>
    </source>
</evidence>
<organism evidence="1 2">
    <name type="scientific">Bacteroides thetaiotaomicron</name>
    <dbReference type="NCBI Taxonomy" id="818"/>
    <lineage>
        <taxon>Bacteria</taxon>
        <taxon>Pseudomonadati</taxon>
        <taxon>Bacteroidota</taxon>
        <taxon>Bacteroidia</taxon>
        <taxon>Bacteroidales</taxon>
        <taxon>Bacteroidaceae</taxon>
        <taxon>Bacteroides</taxon>
    </lineage>
</organism>
<evidence type="ECO:0000313" key="1">
    <source>
        <dbReference type="EMBL" id="CUP71911.1"/>
    </source>
</evidence>
<reference evidence="1 2" key="1">
    <citation type="submission" date="2015-09" db="EMBL/GenBank/DDBJ databases">
        <authorList>
            <consortium name="Pathogen Informatics"/>
        </authorList>
    </citation>
    <scope>NUCLEOTIDE SEQUENCE [LARGE SCALE GENOMIC DNA]</scope>
    <source>
        <strain evidence="1 2">2789STDY5834945</strain>
    </source>
</reference>
<accession>A0A174QJ03</accession>
<gene>
    <name evidence="1" type="ORF">ERS852557_01409</name>
</gene>
<dbReference type="Proteomes" id="UP000095541">
    <property type="component" value="Unassembled WGS sequence"/>
</dbReference>
<protein>
    <submittedName>
        <fullName evidence="1">Uncharacterized protein</fullName>
    </submittedName>
</protein>
<dbReference type="EMBL" id="CZBI01000002">
    <property type="protein sequence ID" value="CUP71911.1"/>
    <property type="molecule type" value="Genomic_DNA"/>
</dbReference>
<dbReference type="RefSeq" id="WP_008647311.1">
    <property type="nucleotide sequence ID" value="NZ_CAXSMB010000003.1"/>
</dbReference>
<dbReference type="AlphaFoldDB" id="A0A174QJ03"/>
<name>A0A174QJ03_BACT4</name>
<sequence length="269" mass="31751">MKTNIEAKFKLIEILNISPVELSYIKDLTIPENIVSELLNGESGALKVHLENIQNDETLPVDTRLLAACLKNRMKDSVIRIKMDGLDEDEDDEVEEENYGYFDEDLTEEEKEAIKENEKERNKMWRDREIEFHKSIPILKKYTQEEMNSVMFNYIWEHFPLLQKGFDRKIYPKARDSFFGHIGIAYYRYQLPQKVQDKINIADDYVKNEIINRFKKLEIESIDKWAIQYKQSMDELGVKKYTKSSIKGFFDELGLKVSSIVIDTIKSKL</sequence>